<organism evidence="2 3">
    <name type="scientific">Jeotgalibacillus campisalis</name>
    <dbReference type="NCBI Taxonomy" id="220754"/>
    <lineage>
        <taxon>Bacteria</taxon>
        <taxon>Bacillati</taxon>
        <taxon>Bacillota</taxon>
        <taxon>Bacilli</taxon>
        <taxon>Bacillales</taxon>
        <taxon>Caryophanaceae</taxon>
        <taxon>Jeotgalibacillus</taxon>
    </lineage>
</organism>
<dbReference type="InterPro" id="IPR041656">
    <property type="entry name" value="TPR_5"/>
</dbReference>
<dbReference type="Gene3D" id="1.25.40.10">
    <property type="entry name" value="Tetratricopeptide repeat domain"/>
    <property type="match status" value="1"/>
</dbReference>
<evidence type="ECO:0000259" key="1">
    <source>
        <dbReference type="Pfam" id="PF12688"/>
    </source>
</evidence>
<evidence type="ECO:0000313" key="3">
    <source>
        <dbReference type="Proteomes" id="UP000031972"/>
    </source>
</evidence>
<dbReference type="RefSeq" id="WP_084215484.1">
    <property type="nucleotide sequence ID" value="NZ_JXRR01000008.1"/>
</dbReference>
<gene>
    <name evidence="2" type="ORF">KR50_08170</name>
</gene>
<dbReference type="EMBL" id="JXRR01000008">
    <property type="protein sequence ID" value="KIL50936.1"/>
    <property type="molecule type" value="Genomic_DNA"/>
</dbReference>
<name>A0A0C2W2U0_9BACL</name>
<accession>A0A0C2W2U0</accession>
<evidence type="ECO:0000313" key="2">
    <source>
        <dbReference type="EMBL" id="KIL50936.1"/>
    </source>
</evidence>
<keyword evidence="3" id="KW-1185">Reference proteome</keyword>
<sequence>MKFDVLGKEADAVPNYKKALDTGIMRTFVGSGSTYRLLGLYEEAKKTIKRGTELFKENKVMPIFLSMTLYNLEHHEEAMEMLLSGLLEQAGDKEVLSYKKAIQFYSAHQEEKRK</sequence>
<dbReference type="PATRIC" id="fig|220754.4.peg.837"/>
<dbReference type="Pfam" id="PF12688">
    <property type="entry name" value="TPR_5"/>
    <property type="match status" value="1"/>
</dbReference>
<dbReference type="SUPFAM" id="SSF48452">
    <property type="entry name" value="TPR-like"/>
    <property type="match status" value="1"/>
</dbReference>
<proteinExistence type="predicted"/>
<protein>
    <recommendedName>
        <fullName evidence="1">Tetratrico peptide repeat group 5 domain-containing protein</fullName>
    </recommendedName>
</protein>
<reference evidence="2 3" key="1">
    <citation type="submission" date="2015-01" db="EMBL/GenBank/DDBJ databases">
        <title>Jeotgalibacillus campisalis genome sequencing.</title>
        <authorList>
            <person name="Goh K.M."/>
            <person name="Chan K.-G."/>
            <person name="Yaakop A.S."/>
            <person name="Ee R."/>
            <person name="Gan H.M."/>
            <person name="Chan C.S."/>
        </authorList>
    </citation>
    <scope>NUCLEOTIDE SEQUENCE [LARGE SCALE GENOMIC DNA]</scope>
    <source>
        <strain evidence="2 3">SF-57</strain>
    </source>
</reference>
<dbReference type="OrthoDB" id="193829at2"/>
<dbReference type="Proteomes" id="UP000031972">
    <property type="component" value="Unassembled WGS sequence"/>
</dbReference>
<feature type="domain" description="Tetratrico peptide repeat group 5" evidence="1">
    <location>
        <begin position="3"/>
        <end position="106"/>
    </location>
</feature>
<comment type="caution">
    <text evidence="2">The sequence shown here is derived from an EMBL/GenBank/DDBJ whole genome shotgun (WGS) entry which is preliminary data.</text>
</comment>
<dbReference type="AlphaFoldDB" id="A0A0C2W2U0"/>
<dbReference type="InterPro" id="IPR011990">
    <property type="entry name" value="TPR-like_helical_dom_sf"/>
</dbReference>